<evidence type="ECO:0000256" key="3">
    <source>
        <dbReference type="ARBA" id="ARBA00022884"/>
    </source>
</evidence>
<keyword evidence="7" id="KW-1185">Reference proteome</keyword>
<comment type="subcellular location">
    <subcellularLocation>
        <location evidence="1">Nucleus</location>
    </subcellularLocation>
</comment>
<reference evidence="6 7" key="1">
    <citation type="submission" date="2023-03" db="EMBL/GenBank/DDBJ databases">
        <title>WGS of Gossypium arboreum.</title>
        <authorList>
            <person name="Yu D."/>
        </authorList>
    </citation>
    <scope>NUCLEOTIDE SEQUENCE [LARGE SCALE GENOMIC DNA]</scope>
    <source>
        <tissue evidence="6">Leaf</tissue>
    </source>
</reference>
<dbReference type="InterPro" id="IPR051945">
    <property type="entry name" value="RRM_MRD1_RNA_proc_ribogen"/>
</dbReference>
<dbReference type="InterPro" id="IPR035979">
    <property type="entry name" value="RBD_domain_sf"/>
</dbReference>
<comment type="caution">
    <text evidence="6">The sequence shown here is derived from an EMBL/GenBank/DDBJ whole genome shotgun (WGS) entry which is preliminary data.</text>
</comment>
<evidence type="ECO:0000313" key="6">
    <source>
        <dbReference type="EMBL" id="KAK5837855.1"/>
    </source>
</evidence>
<organism evidence="6 7">
    <name type="scientific">Gossypium arboreum</name>
    <name type="common">Tree cotton</name>
    <name type="synonym">Gossypium nanking</name>
    <dbReference type="NCBI Taxonomy" id="29729"/>
    <lineage>
        <taxon>Eukaryota</taxon>
        <taxon>Viridiplantae</taxon>
        <taxon>Streptophyta</taxon>
        <taxon>Embryophyta</taxon>
        <taxon>Tracheophyta</taxon>
        <taxon>Spermatophyta</taxon>
        <taxon>Magnoliopsida</taxon>
        <taxon>eudicotyledons</taxon>
        <taxon>Gunneridae</taxon>
        <taxon>Pentapetalae</taxon>
        <taxon>rosids</taxon>
        <taxon>malvids</taxon>
        <taxon>Malvales</taxon>
        <taxon>Malvaceae</taxon>
        <taxon>Malvoideae</taxon>
        <taxon>Gossypium</taxon>
    </lineage>
</organism>
<dbReference type="PANTHER" id="PTHR48039">
    <property type="entry name" value="RNA-BINDING MOTIF PROTEIN 14B"/>
    <property type="match status" value="1"/>
</dbReference>
<dbReference type="SMART" id="SM00360">
    <property type="entry name" value="RRM"/>
    <property type="match status" value="1"/>
</dbReference>
<dbReference type="Gene3D" id="3.30.70.330">
    <property type="match status" value="1"/>
</dbReference>
<keyword evidence="3" id="KW-0694">RNA-binding</keyword>
<dbReference type="EMBL" id="JARKNE010000003">
    <property type="protein sequence ID" value="KAK5837855.1"/>
    <property type="molecule type" value="Genomic_DNA"/>
</dbReference>
<keyword evidence="4" id="KW-0539">Nucleus</keyword>
<evidence type="ECO:0000256" key="4">
    <source>
        <dbReference type="ARBA" id="ARBA00023242"/>
    </source>
</evidence>
<evidence type="ECO:0000256" key="2">
    <source>
        <dbReference type="ARBA" id="ARBA00022737"/>
    </source>
</evidence>
<name>A0ABR0QEX8_GOSAR</name>
<dbReference type="InterPro" id="IPR000504">
    <property type="entry name" value="RRM_dom"/>
</dbReference>
<accession>A0ABR0QEX8</accession>
<feature type="domain" description="RRM" evidence="5">
    <location>
        <begin position="141"/>
        <end position="207"/>
    </location>
</feature>
<sequence>MHRAPLEQWWSKATQEKPVQPRKVAALWADLADKENCSEKQRVTRTVIFGGLRNTEMAEAVHRCAKESSMVCAVTYPLPKEELDQHGLAQDGCKMDASAVLFTSVKSAYVAVAKLHQKEIQGGIVWARQLGGEGAKTQKWKLIIRNLPFKAKLNEIKGMFSAAGFVWDVFFPHNSEKGYLRFLLLSNSHAIQKFNGKMFGKRPIAVDWAVPKRLYSGGTNAAVASDDGLLSLTEFHLLVKGCLLTSFLRVFGIII</sequence>
<proteinExistence type="predicted"/>
<dbReference type="PANTHER" id="PTHR48039:SF5">
    <property type="entry name" value="RNA-BINDING PROTEIN 28"/>
    <property type="match status" value="1"/>
</dbReference>
<protein>
    <recommendedName>
        <fullName evidence="5">RRM domain-containing protein</fullName>
    </recommendedName>
</protein>
<dbReference type="InterPro" id="IPR012677">
    <property type="entry name" value="Nucleotide-bd_a/b_plait_sf"/>
</dbReference>
<evidence type="ECO:0000259" key="5">
    <source>
        <dbReference type="SMART" id="SM00360"/>
    </source>
</evidence>
<evidence type="ECO:0000313" key="7">
    <source>
        <dbReference type="Proteomes" id="UP001358586"/>
    </source>
</evidence>
<evidence type="ECO:0000256" key="1">
    <source>
        <dbReference type="ARBA" id="ARBA00004123"/>
    </source>
</evidence>
<keyword evidence="2" id="KW-0677">Repeat</keyword>
<gene>
    <name evidence="6" type="ORF">PVK06_006582</name>
</gene>
<dbReference type="SUPFAM" id="SSF54928">
    <property type="entry name" value="RNA-binding domain, RBD"/>
    <property type="match status" value="1"/>
</dbReference>
<dbReference type="Proteomes" id="UP001358586">
    <property type="component" value="Chromosome 3"/>
</dbReference>